<reference evidence="15" key="1">
    <citation type="journal article" date="2022" name="Front. Genet.">
        <title>Chromosome-Scale Assembly of the Dendrobium nobile Genome Provides Insights Into the Molecular Mechanism of the Biosynthesis of the Medicinal Active Ingredient of Dendrobium.</title>
        <authorList>
            <person name="Xu Q."/>
            <person name="Niu S.-C."/>
            <person name="Li K.-L."/>
            <person name="Zheng P.-J."/>
            <person name="Zhang X.-J."/>
            <person name="Jia Y."/>
            <person name="Liu Y."/>
            <person name="Niu Y.-X."/>
            <person name="Yu L.-H."/>
            <person name="Chen D.-F."/>
            <person name="Zhang G.-Q."/>
        </authorList>
    </citation>
    <scope>NUCLEOTIDE SEQUENCE</scope>
    <source>
        <tissue evidence="15">Leaf</tissue>
    </source>
</reference>
<keyword evidence="9" id="KW-0233">DNA recombination</keyword>
<evidence type="ECO:0000256" key="10">
    <source>
        <dbReference type="ARBA" id="ARBA00023242"/>
    </source>
</evidence>
<keyword evidence="7" id="KW-0238">DNA-binding</keyword>
<proteinExistence type="predicted"/>
<dbReference type="SUPFAM" id="SSF55455">
    <property type="entry name" value="SRF-like"/>
    <property type="match status" value="1"/>
</dbReference>
<dbReference type="GO" id="GO:0004803">
    <property type="term" value="F:transposase activity"/>
    <property type="evidence" value="ECO:0007669"/>
    <property type="project" value="InterPro"/>
</dbReference>
<dbReference type="GO" id="GO:0046983">
    <property type="term" value="F:protein dimerization activity"/>
    <property type="evidence" value="ECO:0007669"/>
    <property type="project" value="InterPro"/>
</dbReference>
<evidence type="ECO:0000256" key="11">
    <source>
        <dbReference type="PROSITE-ProRule" id="PRU00325"/>
    </source>
</evidence>
<accession>A0A8T3CBN1</accession>
<dbReference type="PROSITE" id="PS50066">
    <property type="entry name" value="MADS_BOX_2"/>
    <property type="match status" value="1"/>
</dbReference>
<dbReference type="GO" id="GO:0005634">
    <property type="term" value="C:nucleus"/>
    <property type="evidence" value="ECO:0007669"/>
    <property type="project" value="UniProtKB-SubCell"/>
</dbReference>
<dbReference type="Gene3D" id="3.40.1810.10">
    <property type="entry name" value="Transcription factor, MADS-box"/>
    <property type="match status" value="1"/>
</dbReference>
<dbReference type="Pfam" id="PF04434">
    <property type="entry name" value="SWIM"/>
    <property type="match status" value="1"/>
</dbReference>
<dbReference type="InterPro" id="IPR001207">
    <property type="entry name" value="Transposase_mutator"/>
</dbReference>
<gene>
    <name evidence="15" type="ORF">KFK09_000360</name>
</gene>
<dbReference type="PROSITE" id="PS50966">
    <property type="entry name" value="ZF_SWIM"/>
    <property type="match status" value="1"/>
</dbReference>
<dbReference type="InterPro" id="IPR004332">
    <property type="entry name" value="Transposase_MuDR"/>
</dbReference>
<keyword evidence="6" id="KW-0805">Transcription regulation</keyword>
<evidence type="ECO:0000313" key="15">
    <source>
        <dbReference type="EMBL" id="KAI0530812.1"/>
    </source>
</evidence>
<dbReference type="GO" id="GO:0003677">
    <property type="term" value="F:DNA binding"/>
    <property type="evidence" value="ECO:0007669"/>
    <property type="project" value="UniProtKB-KW"/>
</dbReference>
<evidence type="ECO:0000256" key="8">
    <source>
        <dbReference type="ARBA" id="ARBA00023163"/>
    </source>
</evidence>
<protein>
    <recommendedName>
        <fullName evidence="17">SWIM-type domain-containing protein</fullName>
    </recommendedName>
</protein>
<evidence type="ECO:0000256" key="7">
    <source>
        <dbReference type="ARBA" id="ARBA00023125"/>
    </source>
</evidence>
<keyword evidence="4 11" id="KW-0863">Zinc-finger</keyword>
<evidence type="ECO:0000256" key="1">
    <source>
        <dbReference type="ARBA" id="ARBA00004123"/>
    </source>
</evidence>
<dbReference type="Proteomes" id="UP000829196">
    <property type="component" value="Unassembled WGS sequence"/>
</dbReference>
<dbReference type="Pfam" id="PF00319">
    <property type="entry name" value="SRF-TF"/>
    <property type="match status" value="1"/>
</dbReference>
<dbReference type="PANTHER" id="PTHR31973">
    <property type="entry name" value="POLYPROTEIN, PUTATIVE-RELATED"/>
    <property type="match status" value="1"/>
</dbReference>
<dbReference type="SMR" id="A0A8T3CBN1"/>
<keyword evidence="3" id="KW-0479">Metal-binding</keyword>
<evidence type="ECO:0000256" key="4">
    <source>
        <dbReference type="ARBA" id="ARBA00022771"/>
    </source>
</evidence>
<keyword evidence="2" id="KW-0815">Transposition</keyword>
<feature type="domain" description="MADS-box" evidence="13">
    <location>
        <begin position="797"/>
        <end position="845"/>
    </location>
</feature>
<keyword evidence="16" id="KW-1185">Reference proteome</keyword>
<evidence type="ECO:0000256" key="3">
    <source>
        <dbReference type="ARBA" id="ARBA00022723"/>
    </source>
</evidence>
<comment type="subcellular location">
    <subcellularLocation>
        <location evidence="1">Nucleus</location>
    </subcellularLocation>
</comment>
<dbReference type="InterPro" id="IPR007527">
    <property type="entry name" value="Znf_SWIM"/>
</dbReference>
<organism evidence="15 16">
    <name type="scientific">Dendrobium nobile</name>
    <name type="common">Orchid</name>
    <dbReference type="NCBI Taxonomy" id="94219"/>
    <lineage>
        <taxon>Eukaryota</taxon>
        <taxon>Viridiplantae</taxon>
        <taxon>Streptophyta</taxon>
        <taxon>Embryophyta</taxon>
        <taxon>Tracheophyta</taxon>
        <taxon>Spermatophyta</taxon>
        <taxon>Magnoliopsida</taxon>
        <taxon>Liliopsida</taxon>
        <taxon>Asparagales</taxon>
        <taxon>Orchidaceae</taxon>
        <taxon>Epidendroideae</taxon>
        <taxon>Malaxideae</taxon>
        <taxon>Dendrobiinae</taxon>
        <taxon>Dendrobium</taxon>
    </lineage>
</organism>
<dbReference type="SMART" id="SM00432">
    <property type="entry name" value="MADS"/>
    <property type="match status" value="1"/>
</dbReference>
<dbReference type="GO" id="GO:0006313">
    <property type="term" value="P:DNA transposition"/>
    <property type="evidence" value="ECO:0007669"/>
    <property type="project" value="InterPro"/>
</dbReference>
<keyword evidence="5" id="KW-0862">Zinc</keyword>
<evidence type="ECO:0008006" key="17">
    <source>
        <dbReference type="Google" id="ProtNLM"/>
    </source>
</evidence>
<name>A0A8T3CBN1_DENNO</name>
<dbReference type="AlphaFoldDB" id="A0A8T3CBN1"/>
<dbReference type="Pfam" id="PF03108">
    <property type="entry name" value="DBD_Tnp_Mut"/>
    <property type="match status" value="1"/>
</dbReference>
<evidence type="ECO:0000256" key="5">
    <source>
        <dbReference type="ARBA" id="ARBA00022833"/>
    </source>
</evidence>
<dbReference type="SMART" id="SM00575">
    <property type="entry name" value="ZnF_PMZ"/>
    <property type="match status" value="1"/>
</dbReference>
<evidence type="ECO:0000313" key="16">
    <source>
        <dbReference type="Proteomes" id="UP000829196"/>
    </source>
</evidence>
<keyword evidence="10" id="KW-0539">Nucleus</keyword>
<dbReference type="InterPro" id="IPR036879">
    <property type="entry name" value="TF_MADSbox_sf"/>
</dbReference>
<evidence type="ECO:0000256" key="12">
    <source>
        <dbReference type="SAM" id="Coils"/>
    </source>
</evidence>
<evidence type="ECO:0000259" key="13">
    <source>
        <dbReference type="PROSITE" id="PS50066"/>
    </source>
</evidence>
<comment type="caution">
    <text evidence="15">The sequence shown here is derived from an EMBL/GenBank/DDBJ whole genome shotgun (WGS) entry which is preliminary data.</text>
</comment>
<keyword evidence="12" id="KW-0175">Coiled coil</keyword>
<dbReference type="EMBL" id="JAGYWB010000001">
    <property type="protein sequence ID" value="KAI0530812.1"/>
    <property type="molecule type" value="Genomic_DNA"/>
</dbReference>
<dbReference type="OrthoDB" id="601557at2759"/>
<evidence type="ECO:0000256" key="6">
    <source>
        <dbReference type="ARBA" id="ARBA00023015"/>
    </source>
</evidence>
<dbReference type="GO" id="GO:0008270">
    <property type="term" value="F:zinc ion binding"/>
    <property type="evidence" value="ECO:0007669"/>
    <property type="project" value="UniProtKB-KW"/>
</dbReference>
<dbReference type="InterPro" id="IPR006564">
    <property type="entry name" value="Znf_PMZ"/>
</dbReference>
<dbReference type="InterPro" id="IPR002100">
    <property type="entry name" value="TF_MADSbox"/>
</dbReference>
<feature type="coiled-coil region" evidence="12">
    <location>
        <begin position="903"/>
        <end position="955"/>
    </location>
</feature>
<dbReference type="PANTHER" id="PTHR31973:SF188">
    <property type="entry name" value="POLYPROTEIN, PUTATIVE-RELATED"/>
    <property type="match status" value="1"/>
</dbReference>
<dbReference type="PROSITE" id="PS01007">
    <property type="entry name" value="TRANSPOSASE_MUTATOR"/>
    <property type="match status" value="1"/>
</dbReference>
<feature type="domain" description="SWIM-type" evidence="14">
    <location>
        <begin position="699"/>
        <end position="731"/>
    </location>
</feature>
<evidence type="ECO:0000256" key="9">
    <source>
        <dbReference type="ARBA" id="ARBA00023172"/>
    </source>
</evidence>
<keyword evidence="8" id="KW-0804">Transcription</keyword>
<evidence type="ECO:0000259" key="14">
    <source>
        <dbReference type="PROSITE" id="PS50966"/>
    </source>
</evidence>
<dbReference type="Pfam" id="PF10551">
    <property type="entry name" value="MULE"/>
    <property type="match status" value="1"/>
</dbReference>
<sequence>MSDRRLFFDREGTCSDDRPSLLLRRQTVASSPTTDRRLCFARDRRYLFRRHSVFSSYEIYCKKKKKWVCHSQKLEPIQGTENRKFALDILAHELISLHKKMDSSHICSIILKFGGYWSEVQGQARMKYVGGSQKSLKFRRDEITMLLLKEHVETLCHWLRGQPFDLHYHVNGTSPKNYLLISSDSDVVEMLESSYERNKIEVVVAMKYNKDDMSQSQDIHTEMHQFSSEIRDNNDIVVNDLCDEFFISQSNEANTLFVYSRFEDSQSFKQAVRCNAILHNYAIRIKASDKPRIIICCAYRGCPWRVRASLCHNGHSFEVRKLETSHLCPGVNKAGNKQATTTWVAHEIKDIVKKNPEITPKEISNNLETSYGLSLPYMKLWRSRELARDIMFGSVDDNYMWVPTLRSKLINRNPGSHITYMCDSKTNAFLRFFVSFKVCIDGFITGCRYLIGVDACHLKSKYLGVLLSANCLDANNGLYTIAFAIAESESNKSWEWFLRNLSESFGCEIEQLAFISDMEKGLIEAIKLTFPNAEHRVCIRHLWKNIKKLFRCEDGNKLQNLLWMAANTYELYDLYKKVEEIFKISPQLYSYLNALTCKWSKATFSKHIKNHYNTNNISKSFNAWVEEARNKPVVDLVDTIRAKPMEQRSHRKIQSSSWRGQMVPLVEEYIRDITTRKDQLLIRQSTLSKAEVEGLHESHEVDIEKKVCSCGFWQLSGLPCIHSAAFIGTIQHTLWHTYVDDHYYIYRYKMAYDGAIATLPGKEHSEAAKLKRISPNGLFHFLLALLRRCSKEKEIAMGRAKLKLIYQENFCTRLRTYTTRMKGLKKKANELSVLCGVDVLMASFSPELNSLELWPEDTMEFNRIRERFLSFRMKKKSCSCDHEGHGITEQQISQRTTPASLSLSSFHEEKEAMEIKLQEVRERLEFLRRQRQEEAERLQAQYEALQQIQDLHRRQQPFSFPGCLPSHITADFEIPLQPELFPHQKLSPFAQFLPLHVQPELFPRHDFNKPLQQDFHPHEQPLLVPLFLPPHEQPLSVSLSLPHPDADFNREDTPTSLLPFDSPLRSKYECMSWCDSLLLDYETEL</sequence>
<dbReference type="InterPro" id="IPR018289">
    <property type="entry name" value="MULE_transposase_dom"/>
</dbReference>
<evidence type="ECO:0000256" key="2">
    <source>
        <dbReference type="ARBA" id="ARBA00022578"/>
    </source>
</evidence>